<keyword evidence="4" id="KW-1185">Reference proteome</keyword>
<sequence length="160" mass="18161">MYILRSSIIFLTFFLLLINSVFAEEKKEMAEPIVITSKTLINDSKTKTATFEGNVVAKRGEVTLYANKMIVYYEDEQKGGNIKMIEAIGDVRLVKADRVITSHKATYLPEPEERVIFTGEPRATEGKNLVTGEKITYFVKDDRSLVEKSKVYLKEKKAGK</sequence>
<dbReference type="GO" id="GO:0009279">
    <property type="term" value="C:cell outer membrane"/>
    <property type="evidence" value="ECO:0007669"/>
    <property type="project" value="TreeGrafter"/>
</dbReference>
<dbReference type="GO" id="GO:0015920">
    <property type="term" value="P:lipopolysaccharide transport"/>
    <property type="evidence" value="ECO:0007669"/>
    <property type="project" value="TreeGrafter"/>
</dbReference>
<organism evidence="3 4">
    <name type="scientific">Thermodesulfovibrio aggregans</name>
    <dbReference type="NCBI Taxonomy" id="86166"/>
    <lineage>
        <taxon>Bacteria</taxon>
        <taxon>Pseudomonadati</taxon>
        <taxon>Nitrospirota</taxon>
        <taxon>Thermodesulfovibrionia</taxon>
        <taxon>Thermodesulfovibrionales</taxon>
        <taxon>Thermodesulfovibrionaceae</taxon>
        <taxon>Thermodesulfovibrio</taxon>
    </lineage>
</organism>
<gene>
    <name evidence="3" type="ORF">TAGGR_2223</name>
</gene>
<dbReference type="InterPro" id="IPR052037">
    <property type="entry name" value="LPS_export_LptA"/>
</dbReference>
<name>A0A0U9HYN1_9BACT</name>
<reference evidence="4" key="1">
    <citation type="submission" date="2016-01" db="EMBL/GenBank/DDBJ databases">
        <title>Draft genome sequence of Thermodesulfovibrio aggregans strain TGE-P1.</title>
        <authorList>
            <person name="Sekiguchi Y."/>
            <person name="Ohashi A."/>
            <person name="Matsuura N."/>
            <person name="Tourlousse M.D."/>
        </authorList>
    </citation>
    <scope>NUCLEOTIDE SEQUENCE [LARGE SCALE GENOMIC DNA]</scope>
    <source>
        <strain evidence="4">TGE-P1</strain>
    </source>
</reference>
<keyword evidence="1" id="KW-0732">Signal</keyword>
<dbReference type="Proteomes" id="UP000054976">
    <property type="component" value="Unassembled WGS sequence"/>
</dbReference>
<dbReference type="Pfam" id="PF03968">
    <property type="entry name" value="LptD_N"/>
    <property type="match status" value="1"/>
</dbReference>
<dbReference type="GO" id="GO:0030288">
    <property type="term" value="C:outer membrane-bounded periplasmic space"/>
    <property type="evidence" value="ECO:0007669"/>
    <property type="project" value="TreeGrafter"/>
</dbReference>
<dbReference type="STRING" id="86166.TAGGR_2223"/>
<proteinExistence type="predicted"/>
<protein>
    <submittedName>
        <fullName evidence="3">Lipopolysaccharide export system protein LptA</fullName>
    </submittedName>
</protein>
<feature type="domain" description="Organic solvent tolerance-like N-terminal" evidence="2">
    <location>
        <begin position="35"/>
        <end position="141"/>
    </location>
</feature>
<comment type="caution">
    <text evidence="3">The sequence shown here is derived from an EMBL/GenBank/DDBJ whole genome shotgun (WGS) entry which is preliminary data.</text>
</comment>
<evidence type="ECO:0000313" key="4">
    <source>
        <dbReference type="Proteomes" id="UP000054976"/>
    </source>
</evidence>
<accession>A0A0U9HYN1</accession>
<dbReference type="EMBL" id="BCNO01000002">
    <property type="protein sequence ID" value="GAQ95333.1"/>
    <property type="molecule type" value="Genomic_DNA"/>
</dbReference>
<dbReference type="PANTHER" id="PTHR36504:SF1">
    <property type="entry name" value="LIPOPOLYSACCHARIDE EXPORT SYSTEM PROTEIN LPTA"/>
    <property type="match status" value="1"/>
</dbReference>
<dbReference type="GO" id="GO:0017089">
    <property type="term" value="F:glycolipid transfer activity"/>
    <property type="evidence" value="ECO:0007669"/>
    <property type="project" value="TreeGrafter"/>
</dbReference>
<evidence type="ECO:0000256" key="1">
    <source>
        <dbReference type="ARBA" id="ARBA00022729"/>
    </source>
</evidence>
<evidence type="ECO:0000259" key="2">
    <source>
        <dbReference type="Pfam" id="PF03968"/>
    </source>
</evidence>
<dbReference type="InterPro" id="IPR005653">
    <property type="entry name" value="OstA-like_N"/>
</dbReference>
<dbReference type="Gene3D" id="2.60.450.10">
    <property type="entry name" value="Lipopolysaccharide (LPS) transport protein A like domain"/>
    <property type="match status" value="1"/>
</dbReference>
<evidence type="ECO:0000313" key="3">
    <source>
        <dbReference type="EMBL" id="GAQ95333.1"/>
    </source>
</evidence>
<dbReference type="AlphaFoldDB" id="A0A0U9HYN1"/>
<dbReference type="PANTHER" id="PTHR36504">
    <property type="entry name" value="LIPOPOLYSACCHARIDE EXPORT SYSTEM PROTEIN LPTA"/>
    <property type="match status" value="1"/>
</dbReference>